<sequence>MLPTTNRLKKTLKLRAESSNISLSNQTTDVSWTKLPTSLDKMEFYSLIWFYRTEIFFNFFKHPEVLKCSKDIDEDVNEELQYQFEYDYAIGTCSIFVMKAS</sequence>
<organism evidence="1 2">
    <name type="scientific">Trifolium subterraneum</name>
    <name type="common">Subterranean clover</name>
    <dbReference type="NCBI Taxonomy" id="3900"/>
    <lineage>
        <taxon>Eukaryota</taxon>
        <taxon>Viridiplantae</taxon>
        <taxon>Streptophyta</taxon>
        <taxon>Embryophyta</taxon>
        <taxon>Tracheophyta</taxon>
        <taxon>Spermatophyta</taxon>
        <taxon>Magnoliopsida</taxon>
        <taxon>eudicotyledons</taxon>
        <taxon>Gunneridae</taxon>
        <taxon>Pentapetalae</taxon>
        <taxon>rosids</taxon>
        <taxon>fabids</taxon>
        <taxon>Fabales</taxon>
        <taxon>Fabaceae</taxon>
        <taxon>Papilionoideae</taxon>
        <taxon>50 kb inversion clade</taxon>
        <taxon>NPAAA clade</taxon>
        <taxon>Hologalegina</taxon>
        <taxon>IRL clade</taxon>
        <taxon>Trifolieae</taxon>
        <taxon>Trifolium</taxon>
    </lineage>
</organism>
<reference evidence="2" key="1">
    <citation type="journal article" date="2017" name="Front. Plant Sci.">
        <title>Climate Clever Clovers: New Paradigm to Reduce the Environmental Footprint of Ruminants by Breeding Low Methanogenic Forages Utilizing Haplotype Variation.</title>
        <authorList>
            <person name="Kaur P."/>
            <person name="Appels R."/>
            <person name="Bayer P.E."/>
            <person name="Keeble-Gagnere G."/>
            <person name="Wang J."/>
            <person name="Hirakawa H."/>
            <person name="Shirasawa K."/>
            <person name="Vercoe P."/>
            <person name="Stefanova K."/>
            <person name="Durmic Z."/>
            <person name="Nichols P."/>
            <person name="Revell C."/>
            <person name="Isobe S.N."/>
            <person name="Edwards D."/>
            <person name="Erskine W."/>
        </authorList>
    </citation>
    <scope>NUCLEOTIDE SEQUENCE [LARGE SCALE GENOMIC DNA]</scope>
    <source>
        <strain evidence="2">cv. Daliak</strain>
    </source>
</reference>
<name>A0A2Z6PEB0_TRISU</name>
<accession>A0A2Z6PEB0</accession>
<protein>
    <submittedName>
        <fullName evidence="1">Uncharacterized protein</fullName>
    </submittedName>
</protein>
<gene>
    <name evidence="1" type="ORF">TSUD_351010</name>
</gene>
<keyword evidence="2" id="KW-1185">Reference proteome</keyword>
<evidence type="ECO:0000313" key="2">
    <source>
        <dbReference type="Proteomes" id="UP000242715"/>
    </source>
</evidence>
<proteinExistence type="predicted"/>
<dbReference type="EMBL" id="DF973900">
    <property type="protein sequence ID" value="GAU42127.1"/>
    <property type="molecule type" value="Genomic_DNA"/>
</dbReference>
<evidence type="ECO:0000313" key="1">
    <source>
        <dbReference type="EMBL" id="GAU42127.1"/>
    </source>
</evidence>
<dbReference type="Proteomes" id="UP000242715">
    <property type="component" value="Unassembled WGS sequence"/>
</dbReference>
<dbReference type="AlphaFoldDB" id="A0A2Z6PEB0"/>